<dbReference type="EMBL" id="DS027059">
    <property type="protein sequence ID" value="EAW07551.1"/>
    <property type="molecule type" value="Genomic_DNA"/>
</dbReference>
<dbReference type="Pfam" id="PF04130">
    <property type="entry name" value="GCP_C_terminal"/>
    <property type="match status" value="1"/>
</dbReference>
<dbReference type="InterPro" id="IPR041470">
    <property type="entry name" value="GCP_N"/>
</dbReference>
<dbReference type="InterPro" id="IPR042241">
    <property type="entry name" value="GCP_C_sf"/>
</dbReference>
<dbReference type="GO" id="GO:0005874">
    <property type="term" value="C:microtubule"/>
    <property type="evidence" value="ECO:0007669"/>
    <property type="project" value="UniProtKB-KW"/>
</dbReference>
<dbReference type="Pfam" id="PF17681">
    <property type="entry name" value="GCP_N_terminal"/>
    <property type="match status" value="1"/>
</dbReference>
<dbReference type="InterPro" id="IPR040457">
    <property type="entry name" value="GCP_C"/>
</dbReference>
<dbReference type="OMA" id="DYCFHVG"/>
<evidence type="ECO:0000256" key="3">
    <source>
        <dbReference type="ARBA" id="ARBA00022701"/>
    </source>
</evidence>
<evidence type="ECO:0000259" key="6">
    <source>
        <dbReference type="Pfam" id="PF04130"/>
    </source>
</evidence>
<evidence type="ECO:0000256" key="2">
    <source>
        <dbReference type="ARBA" id="ARBA00022490"/>
    </source>
</evidence>
<reference evidence="8 9" key="1">
    <citation type="journal article" date="2008" name="PLoS Genet.">
        <title>Genomic islands in the pathogenic filamentous fungus Aspergillus fumigatus.</title>
        <authorList>
            <person name="Fedorova N.D."/>
            <person name="Khaldi N."/>
            <person name="Joardar V.S."/>
            <person name="Maiti R."/>
            <person name="Amedeo P."/>
            <person name="Anderson M.J."/>
            <person name="Crabtree J."/>
            <person name="Silva J.C."/>
            <person name="Badger J.H."/>
            <person name="Albarraq A."/>
            <person name="Angiuoli S."/>
            <person name="Bussey H."/>
            <person name="Bowyer P."/>
            <person name="Cotty P.J."/>
            <person name="Dyer P.S."/>
            <person name="Egan A."/>
            <person name="Galens K."/>
            <person name="Fraser-Liggett C.M."/>
            <person name="Haas B.J."/>
            <person name="Inman J.M."/>
            <person name="Kent R."/>
            <person name="Lemieux S."/>
            <person name="Malavazi I."/>
            <person name="Orvis J."/>
            <person name="Roemer T."/>
            <person name="Ronning C.M."/>
            <person name="Sundaram J.P."/>
            <person name="Sutton G."/>
            <person name="Turner G."/>
            <person name="Venter J.C."/>
            <person name="White O.R."/>
            <person name="Whitty B.R."/>
            <person name="Youngman P."/>
            <person name="Wolfe K.H."/>
            <person name="Goldman G.H."/>
            <person name="Wortman J.R."/>
            <person name="Jiang B."/>
            <person name="Denning D.W."/>
            <person name="Nierman W.C."/>
        </authorList>
    </citation>
    <scope>NUCLEOTIDE SEQUENCE [LARGE SCALE GENOMIC DNA]</scope>
    <source>
        <strain evidence="9">ATCC 1007 / CBS 513.65 / DSM 816 / NCTC 3887 / NRRL 1</strain>
    </source>
</reference>
<accession>A1CPI0</accession>
<comment type="subcellular location">
    <subcellularLocation>
        <location evidence="5">Cytoplasm</location>
        <location evidence="5">Cytoskeleton</location>
        <location evidence="5">Microtubule organizing center</location>
    </subcellularLocation>
</comment>
<dbReference type="GO" id="GO:0000278">
    <property type="term" value="P:mitotic cell cycle"/>
    <property type="evidence" value="ECO:0007669"/>
    <property type="project" value="TreeGrafter"/>
</dbReference>
<evidence type="ECO:0000313" key="9">
    <source>
        <dbReference type="Proteomes" id="UP000006701"/>
    </source>
</evidence>
<dbReference type="GO" id="GO:0007020">
    <property type="term" value="P:microtubule nucleation"/>
    <property type="evidence" value="ECO:0007669"/>
    <property type="project" value="InterPro"/>
</dbReference>
<feature type="domain" description="Gamma tubulin complex component C-terminal" evidence="6">
    <location>
        <begin position="594"/>
        <end position="958"/>
    </location>
</feature>
<dbReference type="GO" id="GO:0031122">
    <property type="term" value="P:cytoplasmic microtubule organization"/>
    <property type="evidence" value="ECO:0007669"/>
    <property type="project" value="TreeGrafter"/>
</dbReference>
<evidence type="ECO:0000256" key="1">
    <source>
        <dbReference type="ARBA" id="ARBA00010337"/>
    </source>
</evidence>
<feature type="domain" description="Gamma tubulin complex component protein N-terminal" evidence="7">
    <location>
        <begin position="179"/>
        <end position="591"/>
    </location>
</feature>
<dbReference type="GO" id="GO:0051225">
    <property type="term" value="P:spindle assembly"/>
    <property type="evidence" value="ECO:0007669"/>
    <property type="project" value="TreeGrafter"/>
</dbReference>
<organism evidence="8 9">
    <name type="scientific">Aspergillus clavatus (strain ATCC 1007 / CBS 513.65 / DSM 816 / NCTC 3887 / NRRL 1 / QM 1276 / 107)</name>
    <dbReference type="NCBI Taxonomy" id="344612"/>
    <lineage>
        <taxon>Eukaryota</taxon>
        <taxon>Fungi</taxon>
        <taxon>Dikarya</taxon>
        <taxon>Ascomycota</taxon>
        <taxon>Pezizomycotina</taxon>
        <taxon>Eurotiomycetes</taxon>
        <taxon>Eurotiomycetidae</taxon>
        <taxon>Eurotiales</taxon>
        <taxon>Aspergillaceae</taxon>
        <taxon>Aspergillus</taxon>
        <taxon>Aspergillus subgen. Fumigati</taxon>
    </lineage>
</organism>
<dbReference type="RefSeq" id="XP_001268977.1">
    <property type="nucleotide sequence ID" value="XM_001268976.1"/>
</dbReference>
<gene>
    <name evidence="8" type="ORF">ACLA_022650</name>
</gene>
<dbReference type="GO" id="GO:0000922">
    <property type="term" value="C:spindle pole"/>
    <property type="evidence" value="ECO:0007669"/>
    <property type="project" value="InterPro"/>
</dbReference>
<dbReference type="PANTHER" id="PTHR19302">
    <property type="entry name" value="GAMMA TUBULIN COMPLEX PROTEIN"/>
    <property type="match status" value="1"/>
</dbReference>
<dbReference type="HOGENOM" id="CLU_006331_0_0_1"/>
<dbReference type="GO" id="GO:0005816">
    <property type="term" value="C:spindle pole body"/>
    <property type="evidence" value="ECO:0007669"/>
    <property type="project" value="UniProtKB-ARBA"/>
</dbReference>
<evidence type="ECO:0000313" key="8">
    <source>
        <dbReference type="EMBL" id="EAW07551.1"/>
    </source>
</evidence>
<dbReference type="VEuPathDB" id="FungiDB:ACLA_022650"/>
<keyword evidence="2 5" id="KW-0963">Cytoplasm</keyword>
<dbReference type="InterPro" id="IPR007259">
    <property type="entry name" value="GCP"/>
</dbReference>
<protein>
    <recommendedName>
        <fullName evidence="5">Spindle pole body component</fullName>
    </recommendedName>
</protein>
<name>A1CPI0_ASPCL</name>
<dbReference type="GO" id="GO:0051011">
    <property type="term" value="F:microtubule minus-end binding"/>
    <property type="evidence" value="ECO:0007669"/>
    <property type="project" value="TreeGrafter"/>
</dbReference>
<sequence length="958" mass="108442">MDQEEYGVDPFSSEGLWRLSKFTLEALPSLDIFAWNAELPDQNRELPQSAFGLFEQDFSTLPQLDVLDGNILLPGQLLESVTDTFSDTEIDEILDSQDDDRSDANSSTIWKLESLDLDLITEVPLRSWERFHDRSSREPPSAYFSESGANGFDAALLRQANSDGHKESGRIARNDVFFHAMFRLGLGWSSIFFRYNRQQRKFERVSGGIRISGVSLTAINSVVEQLLQCGTDMQRIREFARRTRVKSREFSARSAFSSTIAAIVYTLEKRLSGYSRGISSLLQITSLFERCGELVHALATIVEAVEKAVSDAQVISVIIKKAAHFAQTLSSMENLFREIVARAITPWLHYVEAWVGLRAETPGLFEATGNSAGFVVTERRDGRSTSKRSRTTTVDYRYHPDQMPSFIPEDQAQLIFESGRGLRLLRRYHPQHPVASGTPLRKDRRPALSCAGTWSDIERIQKKAQFYEAELRSEILKYTRGQTTDNALAASHAQKSDSAVEDRNGPENYEMFDIDDSRNTTGLLTQHSTLNCDELVPLLNTAQPQKSESLESRRSKFGPEMISAIYLSLAPLLSSQALLIDFSCLHLLFKEHRLRYHLTLQWRFQLLGDGHFTSRLSHSLFDPEMESGERRSGVVRSGVHTGLRLGSRDTWPPASSELRLVLMGLLSDCNMDERLDNSGNVEFLKERELPGGLSFAIRDLTDEEITKCKDPNAIEALDFLRLQYKPSAVLETIITQRSLTQYDRLFKHLLRLIRMVSVVKGLIRDSTARSSLSGDTRNLFQRFRIDCQHFILTLSDYSFHIGVGATWRRFQETLSRTEECLEHSDIDGTIEAAHSVSRLRRYHEDTLDQILFALFLSKRHAEVAKLLERIFGTILTFAPLSQMDGANGVRHDNDATVAQLYGSFRKQTSAFVNFLRGVDGGKVSSRSFDSSSTAFASRASPTSVFDHLLARLDMKRYY</sequence>
<evidence type="ECO:0000256" key="5">
    <source>
        <dbReference type="RuleBase" id="RU363050"/>
    </source>
</evidence>
<dbReference type="FunFam" id="1.20.120.1900:FF:000013">
    <property type="entry name" value="Spindle pole body component"/>
    <property type="match status" value="1"/>
</dbReference>
<comment type="similarity">
    <text evidence="1 5">Belongs to the TUBGCP family.</text>
</comment>
<proteinExistence type="inferred from homology"/>
<evidence type="ECO:0000259" key="7">
    <source>
        <dbReference type="Pfam" id="PF17681"/>
    </source>
</evidence>
<evidence type="ECO:0000256" key="4">
    <source>
        <dbReference type="ARBA" id="ARBA00023212"/>
    </source>
</evidence>
<dbReference type="STRING" id="344612.A1CPI0"/>
<keyword evidence="3 5" id="KW-0493">Microtubule</keyword>
<dbReference type="KEGG" id="act:ACLA_022650"/>
<dbReference type="GeneID" id="4700686"/>
<dbReference type="Gene3D" id="1.20.120.1900">
    <property type="entry name" value="Gamma-tubulin complex, C-terminal domain"/>
    <property type="match status" value="1"/>
</dbReference>
<dbReference type="GO" id="GO:0043015">
    <property type="term" value="F:gamma-tubulin binding"/>
    <property type="evidence" value="ECO:0007669"/>
    <property type="project" value="InterPro"/>
</dbReference>
<dbReference type="GO" id="GO:0000930">
    <property type="term" value="C:gamma-tubulin complex"/>
    <property type="evidence" value="ECO:0007669"/>
    <property type="project" value="TreeGrafter"/>
</dbReference>
<dbReference type="GO" id="GO:0051321">
    <property type="term" value="P:meiotic cell cycle"/>
    <property type="evidence" value="ECO:0007669"/>
    <property type="project" value="TreeGrafter"/>
</dbReference>
<dbReference type="Proteomes" id="UP000006701">
    <property type="component" value="Unassembled WGS sequence"/>
</dbReference>
<dbReference type="OrthoDB" id="775571at2759"/>
<keyword evidence="4 5" id="KW-0206">Cytoskeleton</keyword>
<dbReference type="PANTHER" id="PTHR19302:SF70">
    <property type="entry name" value="GAMMA-TUBULIN COMPLEX COMPONENT 6"/>
    <property type="match status" value="1"/>
</dbReference>
<dbReference type="AlphaFoldDB" id="A1CPI0"/>
<dbReference type="eggNOG" id="KOG2000">
    <property type="taxonomic scope" value="Eukaryota"/>
</dbReference>
<keyword evidence="9" id="KW-1185">Reference proteome</keyword>